<accession>A0A8S5NHL7</accession>
<protein>
    <submittedName>
        <fullName evidence="1">Uncharacterized protein</fullName>
    </submittedName>
</protein>
<dbReference type="InterPro" id="IPR037221">
    <property type="entry name" value="H-type_lectin_dom_sf"/>
</dbReference>
<name>A0A8S5NHL7_9CAUD</name>
<dbReference type="Gene3D" id="2.60.40.2080">
    <property type="match status" value="1"/>
</dbReference>
<evidence type="ECO:0000313" key="1">
    <source>
        <dbReference type="EMBL" id="DAD94317.1"/>
    </source>
</evidence>
<dbReference type="EMBL" id="BK015176">
    <property type="protein sequence ID" value="DAD94317.1"/>
    <property type="molecule type" value="Genomic_DNA"/>
</dbReference>
<organism evidence="1">
    <name type="scientific">Siphoviridae sp. cttFh17</name>
    <dbReference type="NCBI Taxonomy" id="2826491"/>
    <lineage>
        <taxon>Viruses</taxon>
        <taxon>Duplodnaviria</taxon>
        <taxon>Heunggongvirae</taxon>
        <taxon>Uroviricota</taxon>
        <taxon>Caudoviricetes</taxon>
    </lineage>
</organism>
<proteinExistence type="predicted"/>
<reference evidence="1" key="1">
    <citation type="journal article" date="2021" name="Proc. Natl. Acad. Sci. U.S.A.">
        <title>A Catalog of Tens of Thousands of Viruses from Human Metagenomes Reveals Hidden Associations with Chronic Diseases.</title>
        <authorList>
            <person name="Tisza M.J."/>
            <person name="Buck C.B."/>
        </authorList>
    </citation>
    <scope>NUCLEOTIDE SEQUENCE</scope>
    <source>
        <strain evidence="1">CttFh17</strain>
    </source>
</reference>
<sequence length="776" mass="81222">MAQLGNLLVTGSSRLLGKLFCEDISVGNSLTVKTLSATNFTSTNITTSGLTVNGNATTTGTLNVGNSQANGKISINGKVSIRDYANNGWLGINDTGAWTSGVYFGSSVIRTDGGFQVGGSGKIVLNTSSAKFNVPVTINNSLAANNITATNVTVNDTLKAFKYELNTIQDLGGEFCVAPIIYIQSGATVNVSKASATTITVSILDKTAITSDSIQGVRWAENSKIKFQGKIDGLNIRCSGVMAAKLNATANTMSLTLTVESSIANHFSTAKNSASYSDISVMLYQRYGKKIGSTTENVYSPVGIRMSATGSANSAPYVDIWGSKSSSDPDTVYTIPSVRLGYLDGLKCGTYDCVGYGLYADNVYLNGTIISNSGQLGGFKIGANNLSNGTWGTDKSVLMSIGTTENKAIGGSSAISGWCFTAGSKFGVTTSGDLYASNANISGTINASKGTIGRFNITDTYLITGSDDTCTGMGENQAFWAGSNDSNNAPFHVGYDGSIYSIKGLVGGWNIENGKLYAGDGSEDNPVAVMQMPQKNNLWTFAVGGTSHSNYSDCPFRVSKDGKMRASWASLAGWTITDGKIYSGDPTNSGEKVSVMQIPTANTTWTFATGGTSHTNYSDCPFRVSKDGHVFSTEVNVGADDDTKGRASTLITNMGITINVNNSTTNYGLIMEQTGSTGHPYFGVTLQGKLYARSSTGFCQKGIVTCKSTANTPTKTSVTFSSAFDVVPTVVLTPVSTVPGTIVKGVSVSNVTTKGFDIYVTRSDSNAMSVGWVALL</sequence>
<dbReference type="SUPFAM" id="SSF141086">
    <property type="entry name" value="Agglutinin HPA-like"/>
    <property type="match status" value="1"/>
</dbReference>